<evidence type="ECO:0000313" key="2">
    <source>
        <dbReference type="EMBL" id="KEP44882.1"/>
    </source>
</evidence>
<gene>
    <name evidence="2" type="ORF">V565_356930</name>
</gene>
<comment type="caution">
    <text evidence="2">The sequence shown here is derived from an EMBL/GenBank/DDBJ whole genome shotgun (WGS) entry which is preliminary data.</text>
</comment>
<organism evidence="2 3">
    <name type="scientific">Rhizoctonia solani 123E</name>
    <dbReference type="NCBI Taxonomy" id="1423351"/>
    <lineage>
        <taxon>Eukaryota</taxon>
        <taxon>Fungi</taxon>
        <taxon>Dikarya</taxon>
        <taxon>Basidiomycota</taxon>
        <taxon>Agaricomycotina</taxon>
        <taxon>Agaricomycetes</taxon>
        <taxon>Cantharellales</taxon>
        <taxon>Ceratobasidiaceae</taxon>
        <taxon>Rhizoctonia</taxon>
    </lineage>
</organism>
<evidence type="ECO:0008006" key="4">
    <source>
        <dbReference type="Google" id="ProtNLM"/>
    </source>
</evidence>
<keyword evidence="3" id="KW-1185">Reference proteome</keyword>
<dbReference type="OrthoDB" id="3199068at2759"/>
<proteinExistence type="predicted"/>
<dbReference type="Proteomes" id="UP000027456">
    <property type="component" value="Unassembled WGS sequence"/>
</dbReference>
<dbReference type="HOGENOM" id="CLU_084553_0_0_1"/>
<sequence>MNANTYSGTMKQSAQDMATTGSTNNQGSLNDIQSKAKSLKTKSSLFSLCEAPTIHNLTGANIRLEINNVVIKTHEHLISKLVHLNKLVQKERLVHPQSDTLTITINGGNELVSDFLHTFQILGASSIESPTGFDLETLVSGARIGASYEHPALRAFCIKRLDGLLLDSTERLRVARALDLKFWEERVYQELSEREKMITKEEALALDIDAYWQVASMRERQQRNKPRDCTCELLFVCVVLIYTWAKAILGK</sequence>
<reference evidence="2 3" key="1">
    <citation type="submission" date="2013-12" db="EMBL/GenBank/DDBJ databases">
        <authorList>
            <person name="Cubeta M."/>
            <person name="Pakala S."/>
            <person name="Fedorova N."/>
            <person name="Thomas E."/>
            <person name="Dean R."/>
            <person name="Jabaji S."/>
            <person name="Neate S."/>
            <person name="Toda T."/>
            <person name="Tavantzis S."/>
            <person name="Vilgalys R."/>
            <person name="Bharathan N."/>
            <person name="Pakala S."/>
            <person name="Losada L.S."/>
            <person name="Zafar N."/>
            <person name="Nierman W."/>
        </authorList>
    </citation>
    <scope>NUCLEOTIDE SEQUENCE [LARGE SCALE GENOMIC DNA]</scope>
    <source>
        <strain evidence="2 3">123E</strain>
    </source>
</reference>
<name>A0A074S435_9AGAM</name>
<dbReference type="EMBL" id="AZST01002637">
    <property type="protein sequence ID" value="KEP44882.1"/>
    <property type="molecule type" value="Genomic_DNA"/>
</dbReference>
<protein>
    <recommendedName>
        <fullName evidence="4">BTB domain-containing protein</fullName>
    </recommendedName>
</protein>
<evidence type="ECO:0000256" key="1">
    <source>
        <dbReference type="SAM" id="MobiDB-lite"/>
    </source>
</evidence>
<accession>A0A074S435</accession>
<feature type="region of interest" description="Disordered" evidence="1">
    <location>
        <begin position="1"/>
        <end position="30"/>
    </location>
</feature>
<dbReference type="AlphaFoldDB" id="A0A074S435"/>
<evidence type="ECO:0000313" key="3">
    <source>
        <dbReference type="Proteomes" id="UP000027456"/>
    </source>
</evidence>